<dbReference type="Proteomes" id="UP000196052">
    <property type="component" value="Unassembled WGS sequence"/>
</dbReference>
<accession>A0A1C4A760</accession>
<evidence type="ECO:0000313" key="1">
    <source>
        <dbReference type="EMBL" id="SCB90363.1"/>
    </source>
</evidence>
<name>A0A1C4A760_9BACI</name>
<gene>
    <name evidence="1" type="ORF">BC05F1_00720</name>
</gene>
<organism evidence="1 2">
    <name type="scientific">Bacillus wiedmannii</name>
    <dbReference type="NCBI Taxonomy" id="1890302"/>
    <lineage>
        <taxon>Bacteria</taxon>
        <taxon>Bacillati</taxon>
        <taxon>Bacillota</taxon>
        <taxon>Bacilli</taxon>
        <taxon>Bacillales</taxon>
        <taxon>Bacillaceae</taxon>
        <taxon>Bacillus</taxon>
        <taxon>Bacillus cereus group</taxon>
    </lineage>
</organism>
<dbReference type="EMBL" id="FMBE01000011">
    <property type="protein sequence ID" value="SCB90363.1"/>
    <property type="molecule type" value="Genomic_DNA"/>
</dbReference>
<protein>
    <submittedName>
        <fullName evidence="1">Uncharacterized protein</fullName>
    </submittedName>
</protein>
<reference evidence="2" key="1">
    <citation type="submission" date="2016-08" db="EMBL/GenBank/DDBJ databases">
        <authorList>
            <person name="Loux V."/>
            <person name="Rue O."/>
        </authorList>
    </citation>
    <scope>NUCLEOTIDE SEQUENCE [LARGE SCALE GENOMIC DNA]</scope>
    <source>
        <strain evidence="2">INRA Bc05-F1</strain>
    </source>
</reference>
<sequence>MIVEFVIGYIDE</sequence>
<evidence type="ECO:0000313" key="2">
    <source>
        <dbReference type="Proteomes" id="UP000196052"/>
    </source>
</evidence>
<proteinExistence type="predicted"/>